<dbReference type="Proteomes" id="UP000278334">
    <property type="component" value="Chromosome"/>
</dbReference>
<sequence length="216" mass="25370">MSIRTTVFVKGEYYHIFNHGVEKRTIFEEEQDMHYFLDRMQDFNVAEAIGGKYVQNLKKNQCRGKASILVEIVAYCLLPNHFHLILKPVVDNGVSQFMHKICTGYVMYFNKRYARNGALFQGKFKANRLDGDEALAFLSVYVNLNFKHHKLDPERYLIRSSFKEYLHPENPSICNVKIIKDIVHECGGVEQYRKYAKQQSQYFLEQKEAIKQLAEL</sequence>
<dbReference type="InterPro" id="IPR036515">
    <property type="entry name" value="Transposase_17_sf"/>
</dbReference>
<dbReference type="PANTHER" id="PTHR34322">
    <property type="entry name" value="TRANSPOSASE, Y1_TNP DOMAIN-CONTAINING"/>
    <property type="match status" value="1"/>
</dbReference>
<dbReference type="SUPFAM" id="SSF143422">
    <property type="entry name" value="Transposase IS200-like"/>
    <property type="match status" value="1"/>
</dbReference>
<protein>
    <recommendedName>
        <fullName evidence="1">Transposase IS200-like domain-containing protein</fullName>
    </recommendedName>
</protein>
<dbReference type="GO" id="GO:0003677">
    <property type="term" value="F:DNA binding"/>
    <property type="evidence" value="ECO:0007669"/>
    <property type="project" value="InterPro"/>
</dbReference>
<name>A0A3G3IKE0_9GAMM</name>
<dbReference type="AlphaFoldDB" id="A0A3G3IKE0"/>
<gene>
    <name evidence="2" type="ORF">MS2017_0434</name>
</gene>
<dbReference type="InterPro" id="IPR002686">
    <property type="entry name" value="Transposase_17"/>
</dbReference>
<dbReference type="EMBL" id="CP024634">
    <property type="protein sequence ID" value="AYQ56178.1"/>
    <property type="molecule type" value="Genomic_DNA"/>
</dbReference>
<proteinExistence type="predicted"/>
<dbReference type="KEGG" id="bthg:MS2017_0434"/>
<dbReference type="GO" id="GO:0006313">
    <property type="term" value="P:DNA transposition"/>
    <property type="evidence" value="ECO:0007669"/>
    <property type="project" value="InterPro"/>
</dbReference>
<evidence type="ECO:0000259" key="1">
    <source>
        <dbReference type="SMART" id="SM01321"/>
    </source>
</evidence>
<dbReference type="SMART" id="SM01321">
    <property type="entry name" value="Y1_Tnp"/>
    <property type="match status" value="1"/>
</dbReference>
<dbReference type="Pfam" id="PF01797">
    <property type="entry name" value="Y1_Tnp"/>
    <property type="match status" value="1"/>
</dbReference>
<accession>A0A3G3IKE0</accession>
<dbReference type="RefSeq" id="WP_122951116.1">
    <property type="nucleotide sequence ID" value="NZ_CP024634.1"/>
</dbReference>
<evidence type="ECO:0000313" key="2">
    <source>
        <dbReference type="EMBL" id="AYQ56178.1"/>
    </source>
</evidence>
<dbReference type="GO" id="GO:0004803">
    <property type="term" value="F:transposase activity"/>
    <property type="evidence" value="ECO:0007669"/>
    <property type="project" value="InterPro"/>
</dbReference>
<feature type="domain" description="Transposase IS200-like" evidence="1">
    <location>
        <begin position="9"/>
        <end position="145"/>
    </location>
</feature>
<dbReference type="Gene3D" id="3.30.70.1290">
    <property type="entry name" value="Transposase IS200-like"/>
    <property type="match status" value="1"/>
</dbReference>
<organism evidence="2 3">
    <name type="scientific">Bathymodiolus thermophilus thioautotrophic gill symbiont</name>
    <dbReference type="NCBI Taxonomy" id="2360"/>
    <lineage>
        <taxon>Bacteria</taxon>
        <taxon>Pseudomonadati</taxon>
        <taxon>Pseudomonadota</taxon>
        <taxon>Gammaproteobacteria</taxon>
        <taxon>sulfur-oxidizing symbionts</taxon>
    </lineage>
</organism>
<evidence type="ECO:0000313" key="3">
    <source>
        <dbReference type="Proteomes" id="UP000278334"/>
    </source>
</evidence>
<dbReference type="PANTHER" id="PTHR34322:SF2">
    <property type="entry name" value="TRANSPOSASE IS200-LIKE DOMAIN-CONTAINING PROTEIN"/>
    <property type="match status" value="1"/>
</dbReference>
<reference evidence="2 3" key="1">
    <citation type="submission" date="2017-11" db="EMBL/GenBank/DDBJ databases">
        <title>Genome sequence of the bacterial symbiont EPR9N from a vent mussel Bathymodiolus thermophilus.</title>
        <authorList>
            <person name="Won Y.-J."/>
        </authorList>
    </citation>
    <scope>NUCLEOTIDE SEQUENCE [LARGE SCALE GENOMIC DNA]</scope>
    <source>
        <strain evidence="2 3">EPR9N</strain>
    </source>
</reference>